<evidence type="ECO:0000313" key="1">
    <source>
        <dbReference type="EMBL" id="PZO51651.1"/>
    </source>
</evidence>
<name>A0A2W4YXT6_9CYAN</name>
<dbReference type="Gene3D" id="1.10.8.60">
    <property type="match status" value="1"/>
</dbReference>
<comment type="caution">
    <text evidence="1">The sequence shown here is derived from an EMBL/GenBank/DDBJ whole genome shotgun (WGS) entry which is preliminary data.</text>
</comment>
<organism evidence="1 2">
    <name type="scientific">Phormidesmis priestleyi</name>
    <dbReference type="NCBI Taxonomy" id="268141"/>
    <lineage>
        <taxon>Bacteria</taxon>
        <taxon>Bacillati</taxon>
        <taxon>Cyanobacteriota</taxon>
        <taxon>Cyanophyceae</taxon>
        <taxon>Leptolyngbyales</taxon>
        <taxon>Leptolyngbyaceae</taxon>
        <taxon>Phormidesmis</taxon>
    </lineage>
</organism>
<evidence type="ECO:0008006" key="3">
    <source>
        <dbReference type="Google" id="ProtNLM"/>
    </source>
</evidence>
<reference evidence="1 2" key="2">
    <citation type="submission" date="2018-06" db="EMBL/GenBank/DDBJ databases">
        <title>Metagenomic assembly of (sub)arctic Cyanobacteria and their associated microbiome from non-axenic cultures.</title>
        <authorList>
            <person name="Baurain D."/>
        </authorList>
    </citation>
    <scope>NUCLEOTIDE SEQUENCE [LARGE SCALE GENOMIC DNA]</scope>
    <source>
        <strain evidence="1">ULC027bin1</strain>
    </source>
</reference>
<dbReference type="AlphaFoldDB" id="A0A2W4YXT6"/>
<evidence type="ECO:0000313" key="2">
    <source>
        <dbReference type="Proteomes" id="UP000249794"/>
    </source>
</evidence>
<protein>
    <recommendedName>
        <fullName evidence="3">Orc1-like AAA ATPase domain-containing protein</fullName>
    </recommendedName>
</protein>
<sequence>MSDIRFWKPVSQLFKPERPLLVDQELRDFYVLREDSPVDKLALELKMADEPAKYLLAGHRGGGKTTELRRLETRCKLDYTMVWVDTDTNLDKFNIGHAEVVVLIGMSIVQQLEASGWKLPNQLETNLLGSLARITYQDRDFEEGGWGLPKVFADLGLLLRVGFQQDTKTTREVRPALGEIIDRVNDIIEAAQHDRRELLVIVDGLDRKEYSIALEMFSSSLLTALNCHIVYAVPIALRYSPAFRQPMQGFSSCLDLDNVPVFKCSDQRCPTIHPDPHGRKILNNVISKRLNTLADTYENLCEAEAIELLCEKSGGVMRDLVRLARTACMVALQEKATRITQEIAEEAVREERRTYSIEDYHFPELDEVNRTGSTTSNVFDSPRGKVVICEELLHHKLILGYEDPGQGRWFDINPILADDLKRWRAAKG</sequence>
<dbReference type="Proteomes" id="UP000249794">
    <property type="component" value="Unassembled WGS sequence"/>
</dbReference>
<dbReference type="EMBL" id="QBMP01000164">
    <property type="protein sequence ID" value="PZO51651.1"/>
    <property type="molecule type" value="Genomic_DNA"/>
</dbReference>
<accession>A0A2W4YXT6</accession>
<proteinExistence type="predicted"/>
<gene>
    <name evidence="1" type="ORF">DCF15_14660</name>
</gene>
<reference evidence="2" key="1">
    <citation type="submission" date="2018-04" db="EMBL/GenBank/DDBJ databases">
        <authorList>
            <person name="Cornet L."/>
        </authorList>
    </citation>
    <scope>NUCLEOTIDE SEQUENCE [LARGE SCALE GENOMIC DNA]</scope>
</reference>
<dbReference type="SUPFAM" id="SSF52540">
    <property type="entry name" value="P-loop containing nucleoside triphosphate hydrolases"/>
    <property type="match status" value="1"/>
</dbReference>
<dbReference type="InterPro" id="IPR027417">
    <property type="entry name" value="P-loop_NTPase"/>
</dbReference>